<feature type="repeat" description="WD" evidence="4">
    <location>
        <begin position="331"/>
        <end position="372"/>
    </location>
</feature>
<keyword evidence="2 4" id="KW-0853">WD repeat</keyword>
<dbReference type="InterPro" id="IPR015943">
    <property type="entry name" value="WD40/YVTN_repeat-like_dom_sf"/>
</dbReference>
<dbReference type="Gene3D" id="2.130.10.10">
    <property type="entry name" value="YVTN repeat-like/Quinoprotein amine dehydrogenase"/>
    <property type="match status" value="3"/>
</dbReference>
<evidence type="ECO:0000256" key="3">
    <source>
        <dbReference type="ARBA" id="ARBA00022737"/>
    </source>
</evidence>
<feature type="repeat" description="WD" evidence="4">
    <location>
        <begin position="459"/>
        <end position="500"/>
    </location>
</feature>
<dbReference type="PROSITE" id="PS00678">
    <property type="entry name" value="WD_REPEATS_1"/>
    <property type="match status" value="1"/>
</dbReference>
<dbReference type="SUPFAM" id="SSF50969">
    <property type="entry name" value="YVTN repeat-like/Quinoprotein amine dehydrogenase"/>
    <property type="match status" value="1"/>
</dbReference>
<dbReference type="InterPro" id="IPR020472">
    <property type="entry name" value="WD40_PAC1"/>
</dbReference>
<feature type="repeat" description="WD" evidence="4">
    <location>
        <begin position="417"/>
        <end position="450"/>
    </location>
</feature>
<protein>
    <submittedName>
        <fullName evidence="7">WD40 repeat-like protein</fullName>
    </submittedName>
</protein>
<comment type="similarity">
    <text evidence="1">Belongs to the WD repeat PWP2 family.</text>
</comment>
<dbReference type="Pfam" id="PF00400">
    <property type="entry name" value="WD40"/>
    <property type="match status" value="6"/>
</dbReference>
<dbReference type="GO" id="GO:0032040">
    <property type="term" value="C:small-subunit processome"/>
    <property type="evidence" value="ECO:0007669"/>
    <property type="project" value="TreeGrafter"/>
</dbReference>
<feature type="repeat" description="WD" evidence="4">
    <location>
        <begin position="113"/>
        <end position="144"/>
    </location>
</feature>
<evidence type="ECO:0000313" key="7">
    <source>
        <dbReference type="EMBL" id="RKP07083.1"/>
    </source>
</evidence>
<evidence type="ECO:0000313" key="8">
    <source>
        <dbReference type="Proteomes" id="UP000271241"/>
    </source>
</evidence>
<dbReference type="GO" id="GO:0000028">
    <property type="term" value="P:ribosomal small subunit assembly"/>
    <property type="evidence" value="ECO:0007669"/>
    <property type="project" value="TreeGrafter"/>
</dbReference>
<dbReference type="InterPro" id="IPR007148">
    <property type="entry name" value="SSU_processome_Utp12"/>
</dbReference>
<dbReference type="InterPro" id="IPR001680">
    <property type="entry name" value="WD40_rpt"/>
</dbReference>
<dbReference type="OrthoDB" id="3142434at2759"/>
<evidence type="ECO:0000256" key="1">
    <source>
        <dbReference type="ARBA" id="ARBA00010226"/>
    </source>
</evidence>
<dbReference type="STRING" id="78915.A0A4P9XME7"/>
<dbReference type="PROSITE" id="PS50082">
    <property type="entry name" value="WD_REPEATS_2"/>
    <property type="match status" value="6"/>
</dbReference>
<dbReference type="InterPro" id="IPR036322">
    <property type="entry name" value="WD40_repeat_dom_sf"/>
</dbReference>
<accession>A0A4P9XME7</accession>
<dbReference type="PROSITE" id="PS50294">
    <property type="entry name" value="WD_REPEATS_REGION"/>
    <property type="match status" value="5"/>
</dbReference>
<dbReference type="Pfam" id="PF04003">
    <property type="entry name" value="Utp12"/>
    <property type="match status" value="1"/>
</dbReference>
<dbReference type="InterPro" id="IPR011044">
    <property type="entry name" value="Quino_amine_DH_bsu"/>
</dbReference>
<evidence type="ECO:0000256" key="2">
    <source>
        <dbReference type="ARBA" id="ARBA00022574"/>
    </source>
</evidence>
<keyword evidence="3" id="KW-0677">Repeat</keyword>
<dbReference type="InterPro" id="IPR019775">
    <property type="entry name" value="WD40_repeat_CS"/>
</dbReference>
<dbReference type="GO" id="GO:0034388">
    <property type="term" value="C:Pwp2p-containing subcomplex of 90S preribosome"/>
    <property type="evidence" value="ECO:0007669"/>
    <property type="project" value="TreeGrafter"/>
</dbReference>
<feature type="region of interest" description="Disordered" evidence="5">
    <location>
        <begin position="585"/>
        <end position="613"/>
    </location>
</feature>
<dbReference type="PANTHER" id="PTHR19858:SF0">
    <property type="entry name" value="PERIODIC TRYPTOPHAN PROTEIN 2 HOMOLOG"/>
    <property type="match status" value="1"/>
</dbReference>
<dbReference type="SUPFAM" id="SSF50978">
    <property type="entry name" value="WD40 repeat-like"/>
    <property type="match status" value="2"/>
</dbReference>
<feature type="region of interest" description="Disordered" evidence="5">
    <location>
        <begin position="154"/>
        <end position="184"/>
    </location>
</feature>
<dbReference type="GO" id="GO:0000462">
    <property type="term" value="P:maturation of SSU-rRNA from tricistronic rRNA transcript (SSU-rRNA, 5.8S rRNA, LSU-rRNA)"/>
    <property type="evidence" value="ECO:0007669"/>
    <property type="project" value="TreeGrafter"/>
</dbReference>
<dbReference type="InterPro" id="IPR027145">
    <property type="entry name" value="PWP2"/>
</dbReference>
<dbReference type="PRINTS" id="PR00320">
    <property type="entry name" value="GPROTEINBRPT"/>
</dbReference>
<evidence type="ECO:0000256" key="4">
    <source>
        <dbReference type="PROSITE-ProRule" id="PRU00221"/>
    </source>
</evidence>
<dbReference type="Proteomes" id="UP000271241">
    <property type="component" value="Unassembled WGS sequence"/>
</dbReference>
<evidence type="ECO:0000256" key="5">
    <source>
        <dbReference type="SAM" id="MobiDB-lite"/>
    </source>
</evidence>
<feature type="compositionally biased region" description="Acidic residues" evidence="5">
    <location>
        <begin position="592"/>
        <end position="603"/>
    </location>
</feature>
<evidence type="ECO:0000259" key="6">
    <source>
        <dbReference type="Pfam" id="PF04003"/>
    </source>
</evidence>
<name>A0A4P9XME7_9FUNG</name>
<sequence length="830" mass="93394">MVAIAGRAILVSFQRRVLLSEFNFKGKVRDIQFSPDGRFFAVTSGKLVQVWRSPGLNREFAPFALYRTYPGHQDDVTCVQWSPDSRFFVTGSKDMTCRLYSLDAIEGFGAVTLSGHKAAIVNAFFSQDQRTIYTISRDASMFAWRCKLKRRRVRNTSGQEQDNDDEESEVEMEAEEPNGTAVAKTETDRILDARNWRIAERRMFKQNYARVVCASYQPRNGLLCVGFASGVFGIWEMPDFNNIHTLSISQHRIDTCAVNASGEWLAFGSCKLGQLLVWEWQSETYVLKQQGHYYDMNVVAFSPDGQNIATGGDDGKVKVWSAASGFCFVTFAEHDAAVTGVEFVKNGQVLLSSSLDGTVRAYDMIRYRNFRTFLTPEPKQFSSLACDPSGEIVCAGSRDSFEIFVWSMQTGRLLDVLAGHEGPVSSLAFSTTESVLASGSWDHTVRTWDVFGRGRSVEVFQHQAEVLAIAYRPDGKRIVASTLNGELVFWDAEHGRQLGVIDVRRDIGLGRRQTDRRSTANRDSDRYFNSLCYTADGRTVLGGGNSRHVCLYDVDSRALLRRFEISRNLSYDGVREMLNSKRMTEGGPLELLDPETDSDEEDARMDIGGGGRARRALQDKSLPGVRQGDLSARNVRPEVRSKCVRFSPTGRIWAAAATDGLLLFSLDEAVQFDPIELDMDLTPDAVLKAVRRREWLKALAMSIRLNDTPLIQRSYEAVPPSDVPLVAASLPVKYLERLLRFIAEELERSRHLHFHLVWSVALLTEHAAYLRDHSGTLQPTMRALRKGLTRMHGLLAKMCNENTYLMRYLLDEGDRMRSLEGDMATMSLDL</sequence>
<feature type="compositionally biased region" description="Acidic residues" evidence="5">
    <location>
        <begin position="161"/>
        <end position="176"/>
    </location>
</feature>
<feature type="repeat" description="WD" evidence="4">
    <location>
        <begin position="289"/>
        <end position="330"/>
    </location>
</feature>
<dbReference type="EMBL" id="KZ992769">
    <property type="protein sequence ID" value="RKP07083.1"/>
    <property type="molecule type" value="Genomic_DNA"/>
</dbReference>
<keyword evidence="8" id="KW-1185">Reference proteome</keyword>
<dbReference type="CDD" id="cd00200">
    <property type="entry name" value="WD40"/>
    <property type="match status" value="1"/>
</dbReference>
<proteinExistence type="inferred from homology"/>
<dbReference type="PANTHER" id="PTHR19858">
    <property type="entry name" value="WD40 REPEAT PROTEIN"/>
    <property type="match status" value="1"/>
</dbReference>
<feature type="repeat" description="WD" evidence="4">
    <location>
        <begin position="69"/>
        <end position="103"/>
    </location>
</feature>
<feature type="domain" description="Small-subunit processome Utp12" evidence="6">
    <location>
        <begin position="706"/>
        <end position="810"/>
    </location>
</feature>
<dbReference type="AlphaFoldDB" id="A0A4P9XME7"/>
<organism evidence="7 8">
    <name type="scientific">Thamnocephalis sphaerospora</name>
    <dbReference type="NCBI Taxonomy" id="78915"/>
    <lineage>
        <taxon>Eukaryota</taxon>
        <taxon>Fungi</taxon>
        <taxon>Fungi incertae sedis</taxon>
        <taxon>Zoopagomycota</taxon>
        <taxon>Zoopagomycotina</taxon>
        <taxon>Zoopagomycetes</taxon>
        <taxon>Zoopagales</taxon>
        <taxon>Sigmoideomycetaceae</taxon>
        <taxon>Thamnocephalis</taxon>
    </lineage>
</organism>
<reference evidence="8" key="1">
    <citation type="journal article" date="2018" name="Nat. Microbiol.">
        <title>Leveraging single-cell genomics to expand the fungal tree of life.</title>
        <authorList>
            <person name="Ahrendt S.R."/>
            <person name="Quandt C.A."/>
            <person name="Ciobanu D."/>
            <person name="Clum A."/>
            <person name="Salamov A."/>
            <person name="Andreopoulos B."/>
            <person name="Cheng J.F."/>
            <person name="Woyke T."/>
            <person name="Pelin A."/>
            <person name="Henrissat B."/>
            <person name="Reynolds N.K."/>
            <person name="Benny G.L."/>
            <person name="Smith M.E."/>
            <person name="James T.Y."/>
            <person name="Grigoriev I.V."/>
        </authorList>
    </citation>
    <scope>NUCLEOTIDE SEQUENCE [LARGE SCALE GENOMIC DNA]</scope>
    <source>
        <strain evidence="8">RSA 1356</strain>
    </source>
</reference>
<gene>
    <name evidence="7" type="ORF">THASP1DRAFT_31098</name>
</gene>
<dbReference type="SMART" id="SM00320">
    <property type="entry name" value="WD40"/>
    <property type="match status" value="12"/>
</dbReference>